<evidence type="ECO:0008006" key="3">
    <source>
        <dbReference type="Google" id="ProtNLM"/>
    </source>
</evidence>
<dbReference type="OrthoDB" id="9131294at2"/>
<keyword evidence="1" id="KW-0614">Plasmid</keyword>
<geneLocation type="plasmid" evidence="1 2">
    <name>pBMC401</name>
</geneLocation>
<sequence>MQHKGDLIVDGDHETTGQVTGTTYVRPGGRLIANGQLAGGLIIEPGGIAAVHGQVARNVINHGTLTLYGQVVGKVIGHSPVNDVGPDQIVGTDLEVPFRGTTVSWTSSQ</sequence>
<dbReference type="KEGG" id="bac:BamMC406_6732"/>
<dbReference type="AlphaFoldDB" id="B1Z6Q7"/>
<dbReference type="HOGENOM" id="CLU_2178843_0_0_4"/>
<dbReference type="RefSeq" id="WP_012367367.1">
    <property type="nucleotide sequence ID" value="NC_010553.1"/>
</dbReference>
<dbReference type="EMBL" id="CP001028">
    <property type="protein sequence ID" value="ACB69134.1"/>
    <property type="molecule type" value="Genomic_DNA"/>
</dbReference>
<evidence type="ECO:0000313" key="2">
    <source>
        <dbReference type="Proteomes" id="UP000001680"/>
    </source>
</evidence>
<evidence type="ECO:0000313" key="1">
    <source>
        <dbReference type="EMBL" id="ACB69134.1"/>
    </source>
</evidence>
<name>B1Z6Q7_BURA4</name>
<gene>
    <name evidence="1" type="ordered locus">BamMC406_6732</name>
</gene>
<proteinExistence type="predicted"/>
<dbReference type="Proteomes" id="UP000001680">
    <property type="component" value="Plasmid pBMC401"/>
</dbReference>
<organism evidence="1 2">
    <name type="scientific">Burkholderia ambifaria (strain MC40-6)</name>
    <dbReference type="NCBI Taxonomy" id="398577"/>
    <lineage>
        <taxon>Bacteria</taxon>
        <taxon>Pseudomonadati</taxon>
        <taxon>Pseudomonadota</taxon>
        <taxon>Betaproteobacteria</taxon>
        <taxon>Burkholderiales</taxon>
        <taxon>Burkholderiaceae</taxon>
        <taxon>Burkholderia</taxon>
        <taxon>Burkholderia cepacia complex</taxon>
    </lineage>
</organism>
<protein>
    <recommendedName>
        <fullName evidence="3">Polymer-forming cytoskeletal protein</fullName>
    </recommendedName>
</protein>
<accession>B1Z6Q7</accession>
<reference evidence="2" key="1">
    <citation type="submission" date="2008-04" db="EMBL/GenBank/DDBJ databases">
        <title>Complete sequence of plasmid 1 of Burkholderia ambifaria MC40-6.</title>
        <authorList>
            <person name="Copeland A."/>
            <person name="Lucas S."/>
            <person name="Lapidus A."/>
            <person name="Glavina del Rio T."/>
            <person name="Dalin E."/>
            <person name="Tice H."/>
            <person name="Pitluck S."/>
            <person name="Chain P."/>
            <person name="Malfatti S."/>
            <person name="Shin M."/>
            <person name="Vergez L."/>
            <person name="Lang D."/>
            <person name="Schmutz J."/>
            <person name="Larimer F."/>
            <person name="Land M."/>
            <person name="Hauser L."/>
            <person name="Kyrpides N."/>
            <person name="Lykidis A."/>
            <person name="Ramette A."/>
            <person name="Konstantinidis K."/>
            <person name="Tiedje J."/>
            <person name="Richardson P."/>
        </authorList>
    </citation>
    <scope>NUCLEOTIDE SEQUENCE [LARGE SCALE GENOMIC DNA]</scope>
    <source>
        <strain evidence="2">MC40-6</strain>
        <plasmid evidence="2">Plasmid pBMC401</plasmid>
    </source>
</reference>